<keyword evidence="5 6" id="KW-0472">Membrane</keyword>
<feature type="transmembrane region" description="Helical" evidence="6">
    <location>
        <begin position="181"/>
        <end position="202"/>
    </location>
</feature>
<feature type="transmembrane region" description="Helical" evidence="6">
    <location>
        <begin position="28"/>
        <end position="48"/>
    </location>
</feature>
<keyword evidence="3 6" id="KW-0812">Transmembrane</keyword>
<evidence type="ECO:0000256" key="6">
    <source>
        <dbReference type="SAM" id="Phobius"/>
    </source>
</evidence>
<evidence type="ECO:0000256" key="1">
    <source>
        <dbReference type="ARBA" id="ARBA00004141"/>
    </source>
</evidence>
<comment type="caution">
    <text evidence="7">The sequence shown here is derived from an EMBL/GenBank/DDBJ whole genome shotgun (WGS) entry which is preliminary data.</text>
</comment>
<name>A0ABP3PC73_9PROT</name>
<feature type="transmembrane region" description="Helical" evidence="6">
    <location>
        <begin position="262"/>
        <end position="288"/>
    </location>
</feature>
<evidence type="ECO:0000256" key="4">
    <source>
        <dbReference type="ARBA" id="ARBA00022989"/>
    </source>
</evidence>
<evidence type="ECO:0000256" key="2">
    <source>
        <dbReference type="ARBA" id="ARBA00022448"/>
    </source>
</evidence>
<feature type="transmembrane region" description="Helical" evidence="6">
    <location>
        <begin position="415"/>
        <end position="435"/>
    </location>
</feature>
<sequence length="469" mass="48873">MSIFTRLKPIDSVHDNPGGERLKPTLSWPHLVALGVGGIVGTGIYTLIGQAAGLAGPGMVISFLIAGVVSACAALAYAEMATMMPAAGSAYTYSYVVMGEPVAWFVGWSLILEYTVVCAAVAVGWSAYAGGFMVWLDLPITPALLAGPEAGGIVNLPAVAISLAVAALLAAGTRESATVNFVLVILKLAALAAFIALALPAFDAKHFTPFLPYGISSLGENGMKLGVLPAASLIFFAFYGFDTISTAAEEAKRPGRDLSIGIVGSMLLCTAIYIVVAIAAIGAVPAASFATSAEPLALILRNLGRASWSAMIGGAAVLAFPTVIMVFMYGQSRIFFVMARDRLLPGSLAKVNAKTGTPIAVTLFTGVVSAVIAGLAPLKLIAELANSGTLCAFVAVSLAMLIYRRRDPNRPRVFRTPLAWLVGPLAILGCAYLFWNLPALTQRLFLIWNAIGIVVYAVYGVKKSRLAQG</sequence>
<evidence type="ECO:0000256" key="5">
    <source>
        <dbReference type="ARBA" id="ARBA00023136"/>
    </source>
</evidence>
<keyword evidence="8" id="KW-1185">Reference proteome</keyword>
<dbReference type="PANTHER" id="PTHR43243">
    <property type="entry name" value="INNER MEMBRANE TRANSPORTER YGJI-RELATED"/>
    <property type="match status" value="1"/>
</dbReference>
<organism evidence="7 8">
    <name type="scientific">Rhizomicrobium electricum</name>
    <dbReference type="NCBI Taxonomy" id="480070"/>
    <lineage>
        <taxon>Bacteria</taxon>
        <taxon>Pseudomonadati</taxon>
        <taxon>Pseudomonadota</taxon>
        <taxon>Alphaproteobacteria</taxon>
        <taxon>Micropepsales</taxon>
        <taxon>Micropepsaceae</taxon>
        <taxon>Rhizomicrobium</taxon>
    </lineage>
</organism>
<feature type="transmembrane region" description="Helical" evidence="6">
    <location>
        <begin position="90"/>
        <end position="107"/>
    </location>
</feature>
<protein>
    <submittedName>
        <fullName evidence="7">Amino acid permease</fullName>
    </submittedName>
</protein>
<dbReference type="EMBL" id="BAAADD010000003">
    <property type="protein sequence ID" value="GAA0564624.1"/>
    <property type="molecule type" value="Genomic_DNA"/>
</dbReference>
<gene>
    <name evidence="7" type="ORF">GCM10008942_11230</name>
</gene>
<dbReference type="InterPro" id="IPR002293">
    <property type="entry name" value="AA/rel_permease1"/>
</dbReference>
<dbReference type="Pfam" id="PF13520">
    <property type="entry name" value="AA_permease_2"/>
    <property type="match status" value="1"/>
</dbReference>
<feature type="transmembrane region" description="Helical" evidence="6">
    <location>
        <begin position="150"/>
        <end position="169"/>
    </location>
</feature>
<comment type="subcellular location">
    <subcellularLocation>
        <location evidence="1">Membrane</location>
        <topology evidence="1">Multi-pass membrane protein</topology>
    </subcellularLocation>
</comment>
<dbReference type="Proteomes" id="UP001499951">
    <property type="component" value="Unassembled WGS sequence"/>
</dbReference>
<feature type="transmembrane region" description="Helical" evidence="6">
    <location>
        <begin position="384"/>
        <end position="403"/>
    </location>
</feature>
<feature type="transmembrane region" description="Helical" evidence="6">
    <location>
        <begin position="60"/>
        <end position="78"/>
    </location>
</feature>
<accession>A0ABP3PC73</accession>
<evidence type="ECO:0000313" key="8">
    <source>
        <dbReference type="Proteomes" id="UP001499951"/>
    </source>
</evidence>
<dbReference type="PIRSF" id="PIRSF006060">
    <property type="entry name" value="AA_transporter"/>
    <property type="match status" value="1"/>
</dbReference>
<dbReference type="Gene3D" id="1.20.1740.10">
    <property type="entry name" value="Amino acid/polyamine transporter I"/>
    <property type="match status" value="1"/>
</dbReference>
<feature type="transmembrane region" description="Helical" evidence="6">
    <location>
        <begin position="308"/>
        <end position="330"/>
    </location>
</feature>
<dbReference type="PANTHER" id="PTHR43243:SF4">
    <property type="entry name" value="CATIONIC AMINO ACID TRANSPORTER 4"/>
    <property type="match status" value="1"/>
</dbReference>
<proteinExistence type="predicted"/>
<feature type="transmembrane region" description="Helical" evidence="6">
    <location>
        <begin position="359"/>
        <end position="378"/>
    </location>
</feature>
<evidence type="ECO:0000313" key="7">
    <source>
        <dbReference type="EMBL" id="GAA0564624.1"/>
    </source>
</evidence>
<feature type="transmembrane region" description="Helical" evidence="6">
    <location>
        <begin position="114"/>
        <end position="138"/>
    </location>
</feature>
<dbReference type="RefSeq" id="WP_166933756.1">
    <property type="nucleotide sequence ID" value="NZ_BAAADD010000003.1"/>
</dbReference>
<reference evidence="8" key="1">
    <citation type="journal article" date="2019" name="Int. J. Syst. Evol. Microbiol.">
        <title>The Global Catalogue of Microorganisms (GCM) 10K type strain sequencing project: providing services to taxonomists for standard genome sequencing and annotation.</title>
        <authorList>
            <consortium name="The Broad Institute Genomics Platform"/>
            <consortium name="The Broad Institute Genome Sequencing Center for Infectious Disease"/>
            <person name="Wu L."/>
            <person name="Ma J."/>
        </authorList>
    </citation>
    <scope>NUCLEOTIDE SEQUENCE [LARGE SCALE GENOMIC DNA]</scope>
    <source>
        <strain evidence="8">JCM 15089</strain>
    </source>
</reference>
<evidence type="ECO:0000256" key="3">
    <source>
        <dbReference type="ARBA" id="ARBA00022692"/>
    </source>
</evidence>
<keyword evidence="2" id="KW-0813">Transport</keyword>
<feature type="transmembrane region" description="Helical" evidence="6">
    <location>
        <begin position="441"/>
        <end position="461"/>
    </location>
</feature>
<keyword evidence="4 6" id="KW-1133">Transmembrane helix</keyword>
<feature type="transmembrane region" description="Helical" evidence="6">
    <location>
        <begin position="222"/>
        <end position="241"/>
    </location>
</feature>